<dbReference type="Proteomes" id="UP000661507">
    <property type="component" value="Unassembled WGS sequence"/>
</dbReference>
<dbReference type="EMBL" id="BMKW01000005">
    <property type="protein sequence ID" value="GGJ13969.1"/>
    <property type="molecule type" value="Genomic_DNA"/>
</dbReference>
<dbReference type="InterPro" id="IPR025475">
    <property type="entry name" value="DUF4326"/>
</dbReference>
<dbReference type="Pfam" id="PF14216">
    <property type="entry name" value="DUF4326"/>
    <property type="match status" value="1"/>
</dbReference>
<proteinExistence type="predicted"/>
<reference evidence="2" key="2">
    <citation type="submission" date="2020-09" db="EMBL/GenBank/DDBJ databases">
        <authorList>
            <person name="Sun Q."/>
            <person name="Zhou Y."/>
        </authorList>
    </citation>
    <scope>NUCLEOTIDE SEQUENCE</scope>
    <source>
        <strain evidence="2">CGMCC 1.3617</strain>
    </source>
</reference>
<accession>A0A917KIW9</accession>
<evidence type="ECO:0000259" key="1">
    <source>
        <dbReference type="Pfam" id="PF14216"/>
    </source>
</evidence>
<protein>
    <recommendedName>
        <fullName evidence="1">DUF4326 domain-containing protein</fullName>
    </recommendedName>
</protein>
<organism evidence="2 3">
    <name type="scientific">Neoroseomonas lacus</name>
    <dbReference type="NCBI Taxonomy" id="287609"/>
    <lineage>
        <taxon>Bacteria</taxon>
        <taxon>Pseudomonadati</taxon>
        <taxon>Pseudomonadota</taxon>
        <taxon>Alphaproteobacteria</taxon>
        <taxon>Acetobacterales</taxon>
        <taxon>Acetobacteraceae</taxon>
        <taxon>Neoroseomonas</taxon>
    </lineage>
</organism>
<dbReference type="AlphaFoldDB" id="A0A917KIW9"/>
<evidence type="ECO:0000313" key="2">
    <source>
        <dbReference type="EMBL" id="GGJ13969.1"/>
    </source>
</evidence>
<keyword evidence="3" id="KW-1185">Reference proteome</keyword>
<comment type="caution">
    <text evidence="2">The sequence shown here is derived from an EMBL/GenBank/DDBJ whole genome shotgun (WGS) entry which is preliminary data.</text>
</comment>
<name>A0A917KIW9_9PROT</name>
<sequence length="118" mass="13036">MTMPDAPRRIQLRRTKGWRMPEGAVSVARPTKWGNRCRVEHVQGIGWCCTDVSTGTSTTAAGPREAHAMAVERHRADVMAQPDLVVAAKRELRGKDLGCWCPESMPCHADVWLEVANG</sequence>
<reference evidence="2" key="1">
    <citation type="journal article" date="2014" name="Int. J. Syst. Evol. Microbiol.">
        <title>Complete genome sequence of Corynebacterium casei LMG S-19264T (=DSM 44701T), isolated from a smear-ripened cheese.</title>
        <authorList>
            <consortium name="US DOE Joint Genome Institute (JGI-PGF)"/>
            <person name="Walter F."/>
            <person name="Albersmeier A."/>
            <person name="Kalinowski J."/>
            <person name="Ruckert C."/>
        </authorList>
    </citation>
    <scope>NUCLEOTIDE SEQUENCE</scope>
    <source>
        <strain evidence="2">CGMCC 1.3617</strain>
    </source>
</reference>
<evidence type="ECO:0000313" key="3">
    <source>
        <dbReference type="Proteomes" id="UP000661507"/>
    </source>
</evidence>
<feature type="domain" description="DUF4326" evidence="1">
    <location>
        <begin position="14"/>
        <end position="113"/>
    </location>
</feature>
<gene>
    <name evidence="2" type="ORF">GCM10011320_21480</name>
</gene>